<evidence type="ECO:0000313" key="4">
    <source>
        <dbReference type="Proteomes" id="UP000313390"/>
    </source>
</evidence>
<accession>A0A5C5CBK6</accession>
<reference evidence="2 5" key="3">
    <citation type="submission" date="2020-08" db="EMBL/GenBank/DDBJ databases">
        <title>Genomic Encyclopedia of Type Strains, Phase IV (KMG-IV): sequencing the most valuable type-strain genomes for metagenomic binning, comparative biology and taxonomic classification.</title>
        <authorList>
            <person name="Goeker M."/>
        </authorList>
    </citation>
    <scope>NUCLEOTIDE SEQUENCE [LARGE SCALE GENOMIC DNA]</scope>
    <source>
        <strain evidence="2 5">DSM 23868</strain>
    </source>
</reference>
<dbReference type="Pfam" id="PF18830">
    <property type="entry name" value="LPD16"/>
    <property type="match status" value="1"/>
</dbReference>
<evidence type="ECO:0000313" key="2">
    <source>
        <dbReference type="EMBL" id="MBB4096399.1"/>
    </source>
</evidence>
<name>A0A5C5CBK6_9HYPH</name>
<feature type="domain" description="Large polyvalent protein-associated" evidence="1">
    <location>
        <begin position="96"/>
        <end position="190"/>
    </location>
</feature>
<reference evidence="3 4" key="1">
    <citation type="journal article" date="2011" name="Int. J. Syst. Evol. Microbiol.">
        <title>Ochrobactrum pecoris sp. nov., isolated from farm animals.</title>
        <authorList>
            <person name="Kampfer P."/>
            <person name="Huber B."/>
            <person name="Busse H.J."/>
            <person name="Scholz H.C."/>
            <person name="Tomaso H."/>
            <person name="Hotzel H."/>
            <person name="Melzer F."/>
        </authorList>
    </citation>
    <scope>NUCLEOTIDE SEQUENCE [LARGE SCALE GENOMIC DNA]</scope>
    <source>
        <strain evidence="3 4">08RB2639</strain>
    </source>
</reference>
<organism evidence="3 4">
    <name type="scientific">Brucella pecoris</name>
    <dbReference type="NCBI Taxonomy" id="867683"/>
    <lineage>
        <taxon>Bacteria</taxon>
        <taxon>Pseudomonadati</taxon>
        <taxon>Pseudomonadota</taxon>
        <taxon>Alphaproteobacteria</taxon>
        <taxon>Hyphomicrobiales</taxon>
        <taxon>Brucellaceae</taxon>
        <taxon>Brucella/Ochrobactrum group</taxon>
        <taxon>Brucella</taxon>
    </lineage>
</organism>
<evidence type="ECO:0000313" key="3">
    <source>
        <dbReference type="EMBL" id="TNV08749.1"/>
    </source>
</evidence>
<dbReference type="Proteomes" id="UP000313390">
    <property type="component" value="Unassembled WGS sequence"/>
</dbReference>
<evidence type="ECO:0000313" key="5">
    <source>
        <dbReference type="Proteomes" id="UP000553980"/>
    </source>
</evidence>
<dbReference type="OrthoDB" id="3506580at2"/>
<dbReference type="InterPro" id="IPR040568">
    <property type="entry name" value="LPD16"/>
</dbReference>
<proteinExistence type="predicted"/>
<dbReference type="Proteomes" id="UP000553980">
    <property type="component" value="Unassembled WGS sequence"/>
</dbReference>
<dbReference type="EMBL" id="VEWK01000025">
    <property type="protein sequence ID" value="TNV08749.1"/>
    <property type="molecule type" value="Genomic_DNA"/>
</dbReference>
<keyword evidence="5" id="KW-1185">Reference proteome</keyword>
<evidence type="ECO:0000259" key="1">
    <source>
        <dbReference type="Pfam" id="PF18830"/>
    </source>
</evidence>
<comment type="caution">
    <text evidence="3">The sequence shown here is derived from an EMBL/GenBank/DDBJ whole genome shotgun (WGS) entry which is preliminary data.</text>
</comment>
<dbReference type="AlphaFoldDB" id="A0A5C5CBK6"/>
<protein>
    <recommendedName>
        <fullName evidence="1">Large polyvalent protein-associated domain-containing protein</fullName>
    </recommendedName>
</protein>
<dbReference type="EMBL" id="JACIEX010000036">
    <property type="protein sequence ID" value="MBB4096399.1"/>
    <property type="molecule type" value="Genomic_DNA"/>
</dbReference>
<reference evidence="3" key="2">
    <citation type="submission" date="2019-06" db="EMBL/GenBank/DDBJ databases">
        <authorList>
            <person name="Hu M."/>
        </authorList>
    </citation>
    <scope>NUCLEOTIDE SEQUENCE</scope>
    <source>
        <strain evidence="3">08RB2639</strain>
    </source>
</reference>
<dbReference type="RefSeq" id="WP_140023280.1">
    <property type="nucleotide sequence ID" value="NZ_JACIEX010000036.1"/>
</dbReference>
<sequence>MATVVKSERIVFSETELVAAVQASMVDDKFNELIIMCGHFMLFYSPHERRLVPGILEEIEDDNLRQAVSDRVGIFPLYTWDLGIRIGEHYKATFEKSVKILLLINDWQYVPDQGEAGDYRGAFYDSFVQLPSLYSSRLQASTYLGEQDILPSRRHNLAFPETWLRYRFQNAAKRLVKQGKLQKRYLLDKPGQSEVSFTDESGTSLPLISCGITGCAGEITEMISEVHRSGGRYLLILAPAECHAPIQAGVEIALSIYDLSGMMVLVADTGGSGEATVDHIFRNGVSLATFVS</sequence>
<gene>
    <name evidence="3" type="ORF">FIB18_23585</name>
    <name evidence="2" type="ORF">GGQ79_004966</name>
</gene>